<dbReference type="PANTHER" id="PTHR30328">
    <property type="entry name" value="TRANSCRIPTIONAL REPRESSOR"/>
    <property type="match status" value="1"/>
</dbReference>
<dbReference type="Pfam" id="PF00440">
    <property type="entry name" value="TetR_N"/>
    <property type="match status" value="1"/>
</dbReference>
<dbReference type="Proteomes" id="UP000001338">
    <property type="component" value="Unassembled WGS sequence"/>
</dbReference>
<dbReference type="PRINTS" id="PR00455">
    <property type="entry name" value="HTHTETR"/>
</dbReference>
<dbReference type="InterPro" id="IPR001647">
    <property type="entry name" value="HTH_TetR"/>
</dbReference>
<organism evidence="4 5">
    <name type="scientific">Leptospira weilii str. 2006001853</name>
    <dbReference type="NCBI Taxonomy" id="1001589"/>
    <lineage>
        <taxon>Bacteria</taxon>
        <taxon>Pseudomonadati</taxon>
        <taxon>Spirochaetota</taxon>
        <taxon>Spirochaetia</taxon>
        <taxon>Leptospirales</taxon>
        <taxon>Leptospiraceae</taxon>
        <taxon>Leptospira</taxon>
    </lineage>
</organism>
<keyword evidence="1 2" id="KW-0238">DNA-binding</keyword>
<evidence type="ECO:0000259" key="3">
    <source>
        <dbReference type="PROSITE" id="PS50977"/>
    </source>
</evidence>
<protein>
    <submittedName>
        <fullName evidence="4">Transcriptional regulator, TetR family</fullName>
    </submittedName>
</protein>
<dbReference type="GO" id="GO:0003677">
    <property type="term" value="F:DNA binding"/>
    <property type="evidence" value="ECO:0007669"/>
    <property type="project" value="UniProtKB-UniRule"/>
</dbReference>
<dbReference type="Gene3D" id="1.10.357.10">
    <property type="entry name" value="Tetracycline Repressor, domain 2"/>
    <property type="match status" value="1"/>
</dbReference>
<sequence>MIERILKRTMRLFLFAGFAKTNTDEIAKHRGISKRTFYRYYNAKEKLINAVFNFLKEQIMAQHEAIIKDKSKDPSSAFDTVFNIFHGIENEKSNSQLKNPIVHSHPDTDAHTLFFKSWISTQSKKSHLMG</sequence>
<dbReference type="EMBL" id="AFLV02000082">
    <property type="protein sequence ID" value="EKR62178.1"/>
    <property type="molecule type" value="Genomic_DNA"/>
</dbReference>
<evidence type="ECO:0000256" key="1">
    <source>
        <dbReference type="ARBA" id="ARBA00023125"/>
    </source>
</evidence>
<evidence type="ECO:0000313" key="5">
    <source>
        <dbReference type="Proteomes" id="UP000001338"/>
    </source>
</evidence>
<evidence type="ECO:0000256" key="2">
    <source>
        <dbReference type="PROSITE-ProRule" id="PRU00335"/>
    </source>
</evidence>
<dbReference type="GeneID" id="61114289"/>
<reference evidence="4 5" key="1">
    <citation type="submission" date="2012-10" db="EMBL/GenBank/DDBJ databases">
        <authorList>
            <person name="Harkins D.M."/>
            <person name="Durkin A.S."/>
            <person name="Brinkac L.M."/>
            <person name="Haft D.H."/>
            <person name="Selengut J.D."/>
            <person name="Sanka R."/>
            <person name="DePew J."/>
            <person name="Purushe J."/>
            <person name="Whelen A.C."/>
            <person name="Vinetz J.M."/>
            <person name="Sutton G.G."/>
            <person name="Nierman W.C."/>
            <person name="Fouts D.E."/>
        </authorList>
    </citation>
    <scope>NUCLEOTIDE SEQUENCE [LARGE SCALE GENOMIC DNA]</scope>
    <source>
        <strain evidence="4 5">2006001853</strain>
    </source>
</reference>
<comment type="caution">
    <text evidence="4">The sequence shown here is derived from an EMBL/GenBank/DDBJ whole genome shotgun (WGS) entry which is preliminary data.</text>
</comment>
<dbReference type="PROSITE" id="PS50977">
    <property type="entry name" value="HTH_TETR_2"/>
    <property type="match status" value="1"/>
</dbReference>
<accession>A0A828YVN7</accession>
<evidence type="ECO:0000313" key="4">
    <source>
        <dbReference type="EMBL" id="EKR62178.1"/>
    </source>
</evidence>
<dbReference type="SUPFAM" id="SSF46689">
    <property type="entry name" value="Homeodomain-like"/>
    <property type="match status" value="1"/>
</dbReference>
<feature type="DNA-binding region" description="H-T-H motif" evidence="2">
    <location>
        <begin position="22"/>
        <end position="41"/>
    </location>
</feature>
<proteinExistence type="predicted"/>
<dbReference type="InterPro" id="IPR009057">
    <property type="entry name" value="Homeodomain-like_sf"/>
</dbReference>
<dbReference type="InterPro" id="IPR050109">
    <property type="entry name" value="HTH-type_TetR-like_transc_reg"/>
</dbReference>
<dbReference type="PANTHER" id="PTHR30328:SF54">
    <property type="entry name" value="HTH-TYPE TRANSCRIPTIONAL REPRESSOR SCO4008"/>
    <property type="match status" value="1"/>
</dbReference>
<dbReference type="AlphaFoldDB" id="A0A828YVN7"/>
<dbReference type="RefSeq" id="WP_004495054.1">
    <property type="nucleotide sequence ID" value="NZ_AFLV02000082.1"/>
</dbReference>
<gene>
    <name evidence="4" type="ORF">LEP1GSC036_1795</name>
</gene>
<name>A0A828YVN7_9LEPT</name>
<feature type="domain" description="HTH tetR-type" evidence="3">
    <location>
        <begin position="1"/>
        <end position="59"/>
    </location>
</feature>